<evidence type="ECO:0000313" key="3">
    <source>
        <dbReference type="Proteomes" id="UP000676917"/>
    </source>
</evidence>
<keyword evidence="3" id="KW-1185">Reference proteome</keyword>
<dbReference type="SMART" id="SM00871">
    <property type="entry name" value="AraC_E_bind"/>
    <property type="match status" value="1"/>
</dbReference>
<comment type="caution">
    <text evidence="2">The sequence shown here is derived from an EMBL/GenBank/DDBJ whole genome shotgun (WGS) entry which is preliminary data.</text>
</comment>
<protein>
    <recommendedName>
        <fullName evidence="1">AraC effector-binding domain-containing protein</fullName>
    </recommendedName>
</protein>
<sequence>MGPKIIKKDSFQLIGYHLLTNLQKIGEEHITENMVSRLGKIKEKIENKVTDDIYVLQLYPFIEEFNPFEDYYHIFIGYEVQKVRGVPSEADIYTVEENMYVHTEFHGKRTDTYKAYDFLYNNWMEENRCIPLGMELEIWDNNENHTEICIAINKIK</sequence>
<dbReference type="Gene3D" id="3.20.80.10">
    <property type="entry name" value="Regulatory factor, effector binding domain"/>
    <property type="match status" value="1"/>
</dbReference>
<dbReference type="InterPro" id="IPR029441">
    <property type="entry name" value="Cass2"/>
</dbReference>
<accession>A0A920C6Z1</accession>
<feature type="domain" description="AraC effector-binding" evidence="1">
    <location>
        <begin position="1"/>
        <end position="153"/>
    </location>
</feature>
<gene>
    <name evidence="2" type="ORF">J43TS3_12300</name>
</gene>
<proteinExistence type="predicted"/>
<dbReference type="SUPFAM" id="SSF55136">
    <property type="entry name" value="Probable bacterial effector-binding domain"/>
    <property type="match status" value="1"/>
</dbReference>
<dbReference type="Pfam" id="PF14526">
    <property type="entry name" value="Cass2"/>
    <property type="match status" value="1"/>
</dbReference>
<evidence type="ECO:0000259" key="1">
    <source>
        <dbReference type="SMART" id="SM00871"/>
    </source>
</evidence>
<dbReference type="InterPro" id="IPR010499">
    <property type="entry name" value="AraC_E-bd"/>
</dbReference>
<dbReference type="EMBL" id="BORP01000002">
    <property type="protein sequence ID" value="GIO26619.1"/>
    <property type="molecule type" value="Genomic_DNA"/>
</dbReference>
<dbReference type="InterPro" id="IPR011256">
    <property type="entry name" value="Reg_factor_effector_dom_sf"/>
</dbReference>
<reference evidence="2" key="1">
    <citation type="submission" date="2021-03" db="EMBL/GenBank/DDBJ databases">
        <title>Antimicrobial resistance genes in bacteria isolated from Japanese honey, and their potential for conferring macrolide and lincosamide resistance in the American foulbrood pathogen Paenibacillus larvae.</title>
        <authorList>
            <person name="Okamoto M."/>
            <person name="Kumagai M."/>
            <person name="Kanamori H."/>
            <person name="Takamatsu D."/>
        </authorList>
    </citation>
    <scope>NUCLEOTIDE SEQUENCE</scope>
    <source>
        <strain evidence="2">J43TS3</strain>
    </source>
</reference>
<dbReference type="AlphaFoldDB" id="A0A920C6Z1"/>
<dbReference type="Proteomes" id="UP000676917">
    <property type="component" value="Unassembled WGS sequence"/>
</dbReference>
<organism evidence="2 3">
    <name type="scientific">Ornithinibacillus bavariensis</name>
    <dbReference type="NCBI Taxonomy" id="545502"/>
    <lineage>
        <taxon>Bacteria</taxon>
        <taxon>Bacillati</taxon>
        <taxon>Bacillota</taxon>
        <taxon>Bacilli</taxon>
        <taxon>Bacillales</taxon>
        <taxon>Bacillaceae</taxon>
        <taxon>Ornithinibacillus</taxon>
    </lineage>
</organism>
<name>A0A920C6Z1_9BACI</name>
<dbReference type="RefSeq" id="WP_212920139.1">
    <property type="nucleotide sequence ID" value="NZ_BORP01000002.1"/>
</dbReference>
<evidence type="ECO:0000313" key="2">
    <source>
        <dbReference type="EMBL" id="GIO26619.1"/>
    </source>
</evidence>